<keyword evidence="2" id="KW-0812">Transmembrane</keyword>
<feature type="compositionally biased region" description="Polar residues" evidence="1">
    <location>
        <begin position="532"/>
        <end position="548"/>
    </location>
</feature>
<feature type="compositionally biased region" description="Low complexity" evidence="1">
    <location>
        <begin position="185"/>
        <end position="198"/>
    </location>
</feature>
<evidence type="ECO:0000256" key="2">
    <source>
        <dbReference type="SAM" id="Phobius"/>
    </source>
</evidence>
<evidence type="ECO:0000313" key="5">
    <source>
        <dbReference type="Proteomes" id="UP000789739"/>
    </source>
</evidence>
<feature type="region of interest" description="Disordered" evidence="1">
    <location>
        <begin position="474"/>
        <end position="607"/>
    </location>
</feature>
<feature type="compositionally biased region" description="Basic and acidic residues" evidence="1">
    <location>
        <begin position="588"/>
        <end position="601"/>
    </location>
</feature>
<gene>
    <name evidence="4" type="ORF">PBRASI_LOCUS7304</name>
</gene>
<keyword evidence="5" id="KW-1185">Reference proteome</keyword>
<feature type="region of interest" description="Disordered" evidence="1">
    <location>
        <begin position="185"/>
        <end position="209"/>
    </location>
</feature>
<feature type="transmembrane region" description="Helical" evidence="2">
    <location>
        <begin position="693"/>
        <end position="716"/>
    </location>
</feature>
<organism evidence="4 5">
    <name type="scientific">Paraglomus brasilianum</name>
    <dbReference type="NCBI Taxonomy" id="144538"/>
    <lineage>
        <taxon>Eukaryota</taxon>
        <taxon>Fungi</taxon>
        <taxon>Fungi incertae sedis</taxon>
        <taxon>Mucoromycota</taxon>
        <taxon>Glomeromycotina</taxon>
        <taxon>Glomeromycetes</taxon>
        <taxon>Paraglomerales</taxon>
        <taxon>Paraglomeraceae</taxon>
        <taxon>Paraglomus</taxon>
    </lineage>
</organism>
<dbReference type="Gene3D" id="3.30.710.10">
    <property type="entry name" value="Potassium Channel Kv1.1, Chain A"/>
    <property type="match status" value="1"/>
</dbReference>
<evidence type="ECO:0000259" key="3">
    <source>
        <dbReference type="PROSITE" id="PS50097"/>
    </source>
</evidence>
<keyword evidence="2" id="KW-0472">Membrane</keyword>
<dbReference type="OrthoDB" id="10548781at2759"/>
<evidence type="ECO:0000256" key="1">
    <source>
        <dbReference type="SAM" id="MobiDB-lite"/>
    </source>
</evidence>
<name>A0A9N9C8H6_9GLOM</name>
<dbReference type="EMBL" id="CAJVPI010001101">
    <property type="protein sequence ID" value="CAG8594486.1"/>
    <property type="molecule type" value="Genomic_DNA"/>
</dbReference>
<feature type="domain" description="BTB" evidence="3">
    <location>
        <begin position="22"/>
        <end position="139"/>
    </location>
</feature>
<sequence length="725" mass="80761">MTSRPLGTITTDLATLYKDGFTDVEIILPDGRVIGTSRFILALRSPLFRRHFRQNEQSLSAPSNATDDISSLPISSSNAVTTDIAATPTDTLTVSPLSQQSPLRLEDYIQPLYLPRDSLAVAFEKILSFFYTDVLDWDENNMLSSPVTADFLSLSTSAPGTPLYSPTSTVVPSLPASPITSSFPSSPVTPVTPSSPSPQLLHNSASSLTDSNLPNPPTLLASLLLISYRLELLPLLSHLESNFKSYLDGSNTVPLLNAFIQMSTHDSCIPSSPDLSSLLTISTRFSGMCYRYLHAKSAFDDEEGFNTYKLGELKFKSVVFCLRLRRAYLDGQKEKPRGKNKGKGRVLTEGASRDKGGEYASRSASGNTYGSGYRHLLKGENGEVRTLKFIERWIRYRNSDGEARRGAVNEEKQLRTNKDNASVEERDRVNGREKNEIAVKEDKITCDAKEYCKAKEDKVEADKTEGNEAVIEKADACTLETDQADQPTMDAVSEVDMKADKEDDSPIEKEIAENGNMMSDNDNKSHPEAMSITESASDTQTEQSQLGIETQKESDVAENDTSQDSVKRISEGSNVGNEEVVGSQQESTLEKNEEQIIKDGGEEQEEREEVNIEELLKYIDFSYLGPTILIQMKQSAFIPHHILVDAIEVKWREEAVRCIQEMKQELDICRAREKKLIESLMEERNRADGVMVALLRLLIIVLMGYGVWYVFSLVMVRLPKALKRY</sequence>
<dbReference type="AlphaFoldDB" id="A0A9N9C8H6"/>
<comment type="caution">
    <text evidence="4">The sequence shown here is derived from an EMBL/GenBank/DDBJ whole genome shotgun (WGS) entry which is preliminary data.</text>
</comment>
<feature type="compositionally biased region" description="Basic and acidic residues" evidence="1">
    <location>
        <begin position="495"/>
        <end position="512"/>
    </location>
</feature>
<dbReference type="InterPro" id="IPR000210">
    <property type="entry name" value="BTB/POZ_dom"/>
</dbReference>
<dbReference type="PROSITE" id="PS50097">
    <property type="entry name" value="BTB"/>
    <property type="match status" value="1"/>
</dbReference>
<dbReference type="InterPro" id="IPR011333">
    <property type="entry name" value="SKP1/BTB/POZ_sf"/>
</dbReference>
<feature type="region of interest" description="Disordered" evidence="1">
    <location>
        <begin position="333"/>
        <end position="364"/>
    </location>
</feature>
<evidence type="ECO:0000313" key="4">
    <source>
        <dbReference type="EMBL" id="CAG8594486.1"/>
    </source>
</evidence>
<feature type="compositionally biased region" description="Polar residues" evidence="1">
    <location>
        <begin position="571"/>
        <end position="587"/>
    </location>
</feature>
<dbReference type="SUPFAM" id="SSF54695">
    <property type="entry name" value="POZ domain"/>
    <property type="match status" value="1"/>
</dbReference>
<keyword evidence="2" id="KW-1133">Transmembrane helix</keyword>
<accession>A0A9N9C8H6</accession>
<feature type="compositionally biased region" description="Polar residues" evidence="1">
    <location>
        <begin position="200"/>
        <end position="209"/>
    </location>
</feature>
<protein>
    <submittedName>
        <fullName evidence="4">6446_t:CDS:1</fullName>
    </submittedName>
</protein>
<proteinExistence type="predicted"/>
<reference evidence="4" key="1">
    <citation type="submission" date="2021-06" db="EMBL/GenBank/DDBJ databases">
        <authorList>
            <person name="Kallberg Y."/>
            <person name="Tangrot J."/>
            <person name="Rosling A."/>
        </authorList>
    </citation>
    <scope>NUCLEOTIDE SEQUENCE</scope>
    <source>
        <strain evidence="4">BR232B</strain>
    </source>
</reference>
<dbReference type="Proteomes" id="UP000789739">
    <property type="component" value="Unassembled WGS sequence"/>
</dbReference>